<proteinExistence type="predicted"/>
<keyword evidence="3" id="KW-1185">Reference proteome</keyword>
<sequence length="65" mass="6899">MREFELNRPVDPVVMVSSGDGVEPEAVFSLATWVIIALGVYMYVGVVNAVGVSLIAAGHLIVKIV</sequence>
<protein>
    <submittedName>
        <fullName evidence="2">Uncharacterized protein</fullName>
    </submittedName>
</protein>
<gene>
    <name evidence="2" type="ORF">SAMN05444406_14314</name>
</gene>
<evidence type="ECO:0000256" key="1">
    <source>
        <dbReference type="SAM" id="Phobius"/>
    </source>
</evidence>
<keyword evidence="1" id="KW-0472">Membrane</keyword>
<reference evidence="2 3" key="1">
    <citation type="submission" date="2016-10" db="EMBL/GenBank/DDBJ databases">
        <authorList>
            <person name="de Groot N.N."/>
        </authorList>
    </citation>
    <scope>NUCLEOTIDE SEQUENCE [LARGE SCALE GENOMIC DNA]</scope>
    <source>
        <strain evidence="2 3">DSM 20678</strain>
    </source>
</reference>
<accession>A0A1I5YE75</accession>
<dbReference type="STRING" id="937334.SAMN05444406_14314"/>
<dbReference type="Proteomes" id="UP000198577">
    <property type="component" value="Unassembled WGS sequence"/>
</dbReference>
<keyword evidence="1" id="KW-1133">Transmembrane helix</keyword>
<feature type="transmembrane region" description="Helical" evidence="1">
    <location>
        <begin position="30"/>
        <end position="62"/>
    </location>
</feature>
<evidence type="ECO:0000313" key="2">
    <source>
        <dbReference type="EMBL" id="SFQ42535.1"/>
    </source>
</evidence>
<dbReference type="RefSeq" id="WP_025747793.1">
    <property type="nucleotide sequence ID" value="NZ_FOXR01000043.1"/>
</dbReference>
<dbReference type="AlphaFoldDB" id="A0A1I5YE75"/>
<keyword evidence="1" id="KW-0812">Transmembrane</keyword>
<evidence type="ECO:0000313" key="3">
    <source>
        <dbReference type="Proteomes" id="UP000198577"/>
    </source>
</evidence>
<name>A0A1I5YE75_9FIRM</name>
<organism evidence="2 3">
    <name type="scientific">Caldicoprobacter faecalis</name>
    <dbReference type="NCBI Taxonomy" id="937334"/>
    <lineage>
        <taxon>Bacteria</taxon>
        <taxon>Bacillati</taxon>
        <taxon>Bacillota</taxon>
        <taxon>Clostridia</taxon>
        <taxon>Caldicoprobacterales</taxon>
        <taxon>Caldicoprobacteraceae</taxon>
        <taxon>Caldicoprobacter</taxon>
    </lineage>
</organism>
<dbReference type="EMBL" id="FOXR01000043">
    <property type="protein sequence ID" value="SFQ42535.1"/>
    <property type="molecule type" value="Genomic_DNA"/>
</dbReference>